<gene>
    <name evidence="3" type="ORF">SPHA_81347</name>
</gene>
<dbReference type="AlphaFoldDB" id="A0A812EW38"/>
<feature type="compositionally biased region" description="Polar residues" evidence="1">
    <location>
        <begin position="376"/>
        <end position="385"/>
    </location>
</feature>
<evidence type="ECO:0000256" key="1">
    <source>
        <dbReference type="SAM" id="MobiDB-lite"/>
    </source>
</evidence>
<feature type="domain" description="CFA20" evidence="2">
    <location>
        <begin position="1"/>
        <end position="173"/>
    </location>
</feature>
<dbReference type="OrthoDB" id="10261083at2759"/>
<dbReference type="PANTHER" id="PTHR12458">
    <property type="entry name" value="ORF PROTEIN"/>
    <property type="match status" value="1"/>
</dbReference>
<evidence type="ECO:0000313" key="4">
    <source>
        <dbReference type="Proteomes" id="UP000597762"/>
    </source>
</evidence>
<feature type="region of interest" description="Disordered" evidence="1">
    <location>
        <begin position="464"/>
        <end position="562"/>
    </location>
</feature>
<protein>
    <submittedName>
        <fullName evidence="3">Uncharacterized protein C3orf67 homolog</fullName>
    </submittedName>
</protein>
<dbReference type="Pfam" id="PF05018">
    <property type="entry name" value="CFA20_dom"/>
    <property type="match status" value="1"/>
</dbReference>
<name>A0A812EW38_ACAPH</name>
<feature type="region of interest" description="Disordered" evidence="1">
    <location>
        <begin position="272"/>
        <end position="329"/>
    </location>
</feature>
<dbReference type="Proteomes" id="UP000597762">
    <property type="component" value="Unassembled WGS sequence"/>
</dbReference>
<sequence length="824" mass="92093">MFKNDYQGGAYFEIFSAQGKDVLANWKLVGGAGIKKVYEREVKGFIYSLEGTTSTTKMTLPKDSRQTLVLVQHYLIFQSYVNRGQDFSIELGVVDISSNKRRILFSTTQKEVQSTPLHAKVPLNIIKRGMWLNLCLDLVSLVGDLWRGQTFKAVESVCVTATCQLRKIFTMKRPPYETANENDINQNCQIEFDHIPKQCQFANDVQQETQVINLKKIVRANKLQSSDDSSSQESSFPISQPMPHLEIDHKPKSQIAFGSKRHSAETHSQLTFRKIKHDMSFKPHPPREPSSEKNRRRIRVRNAGHELNSESSQVSLCGKTRPTASEEGKTNLDICRDKTVKNRNNSQSNNLKEEKIPNCKDHLMHSKVMRQKWPVTKSSDNTSEFVDTGIGPDVPEIQSPRKPIEMDESLCGVIAMLKDGLVMADSELSDNGSSNSDHQSEFGGSELDFAEKKDPVYVFTSFPKSAPECSHSPVQEVDTTNGKSKGNVVDPVYSGRGAKPEDDFVSVLNGSDDDDSVENVSATSNRYVRTHSNSATSSRGSSGKSVSSRANIPLPEKGSKLPVHSQVVQQLIQSRSNVGHKSELANHTIPYDSSQYTALPTIANGCQSSVSRLNRKSLREVSPSNIRKSLAKSGEKPYDSSKYQTADNGMMDSLEERMLASMKRQQDEELALHQKKVTESSGLPVDPPLLANPLYDDSLTTNSDDDTTFNSLKVPLALRFAHNYKEEMKYPSRRSTDTLSSSNPRDWSNVFSPPIVLASEINQQPLQMGGTLDGCVDDNLTTDCGVQSKSCLNEKDHEEELQLLYDPVLGYYYDPKSRKYYQLI</sequence>
<comment type="caution">
    <text evidence="3">The sequence shown here is derived from an EMBL/GenBank/DDBJ whole genome shotgun (WGS) entry which is preliminary data.</text>
</comment>
<feature type="region of interest" description="Disordered" evidence="1">
    <location>
        <begin position="621"/>
        <end position="646"/>
    </location>
</feature>
<evidence type="ECO:0000259" key="2">
    <source>
        <dbReference type="Pfam" id="PF05018"/>
    </source>
</evidence>
<dbReference type="InterPro" id="IPR007714">
    <property type="entry name" value="CFA20_dom"/>
</dbReference>
<keyword evidence="4" id="KW-1185">Reference proteome</keyword>
<feature type="region of interest" description="Disordered" evidence="1">
    <location>
        <begin position="223"/>
        <end position="245"/>
    </location>
</feature>
<proteinExistence type="predicted"/>
<organism evidence="3 4">
    <name type="scientific">Acanthosepion pharaonis</name>
    <name type="common">Pharaoh cuttlefish</name>
    <name type="synonym">Sepia pharaonis</name>
    <dbReference type="NCBI Taxonomy" id="158019"/>
    <lineage>
        <taxon>Eukaryota</taxon>
        <taxon>Metazoa</taxon>
        <taxon>Spiralia</taxon>
        <taxon>Lophotrochozoa</taxon>
        <taxon>Mollusca</taxon>
        <taxon>Cephalopoda</taxon>
        <taxon>Coleoidea</taxon>
        <taxon>Decapodiformes</taxon>
        <taxon>Sepiida</taxon>
        <taxon>Sepiina</taxon>
        <taxon>Sepiidae</taxon>
        <taxon>Acanthosepion</taxon>
    </lineage>
</organism>
<reference evidence="3" key="1">
    <citation type="submission" date="2021-01" db="EMBL/GenBank/DDBJ databases">
        <authorList>
            <person name="Li R."/>
            <person name="Bekaert M."/>
        </authorList>
    </citation>
    <scope>NUCLEOTIDE SEQUENCE</scope>
    <source>
        <strain evidence="3">Farmed</strain>
    </source>
</reference>
<feature type="compositionally biased region" description="Low complexity" evidence="1">
    <location>
        <begin position="224"/>
        <end position="235"/>
    </location>
</feature>
<feature type="compositionally biased region" description="Polar residues" evidence="1">
    <location>
        <begin position="518"/>
        <end position="531"/>
    </location>
</feature>
<accession>A0A812EW38</accession>
<dbReference type="InterPro" id="IPR040441">
    <property type="entry name" value="CFA20/CFAP20DC"/>
</dbReference>
<feature type="compositionally biased region" description="Low complexity" evidence="1">
    <location>
        <begin position="532"/>
        <end position="551"/>
    </location>
</feature>
<evidence type="ECO:0000313" key="3">
    <source>
        <dbReference type="EMBL" id="CAE1332294.1"/>
    </source>
</evidence>
<feature type="region of interest" description="Disordered" evidence="1">
    <location>
        <begin position="375"/>
        <end position="400"/>
    </location>
</feature>
<feature type="compositionally biased region" description="Basic and acidic residues" evidence="1">
    <location>
        <begin position="277"/>
        <end position="293"/>
    </location>
</feature>
<dbReference type="EMBL" id="CAHIKZ030005631">
    <property type="protein sequence ID" value="CAE1332294.1"/>
    <property type="molecule type" value="Genomic_DNA"/>
</dbReference>